<dbReference type="AlphaFoldDB" id="A0A927B2C8"/>
<dbReference type="GO" id="GO:0016405">
    <property type="term" value="F:CoA-ligase activity"/>
    <property type="evidence" value="ECO:0007669"/>
    <property type="project" value="TreeGrafter"/>
</dbReference>
<dbReference type="RefSeq" id="WP_191039693.1">
    <property type="nucleotide sequence ID" value="NZ_JACXAA010000004.1"/>
</dbReference>
<gene>
    <name evidence="2" type="ORF">IC230_14250</name>
</gene>
<evidence type="ECO:0000313" key="3">
    <source>
        <dbReference type="Proteomes" id="UP000653797"/>
    </source>
</evidence>
<evidence type="ECO:0000259" key="1">
    <source>
        <dbReference type="Pfam" id="PF00501"/>
    </source>
</evidence>
<dbReference type="PANTHER" id="PTHR24096">
    <property type="entry name" value="LONG-CHAIN-FATTY-ACID--COA LIGASE"/>
    <property type="match status" value="1"/>
</dbReference>
<accession>A0A927B2C8</accession>
<dbReference type="InterPro" id="IPR042099">
    <property type="entry name" value="ANL_N_sf"/>
</dbReference>
<dbReference type="Pfam" id="PF00501">
    <property type="entry name" value="AMP-binding"/>
    <property type="match status" value="1"/>
</dbReference>
<keyword evidence="3" id="KW-1185">Reference proteome</keyword>
<dbReference type="Proteomes" id="UP000653797">
    <property type="component" value="Unassembled WGS sequence"/>
</dbReference>
<feature type="domain" description="AMP-dependent synthetase/ligase" evidence="1">
    <location>
        <begin position="17"/>
        <end position="358"/>
    </location>
</feature>
<dbReference type="SUPFAM" id="SSF56801">
    <property type="entry name" value="Acetyl-CoA synthetase-like"/>
    <property type="match status" value="1"/>
</dbReference>
<protein>
    <submittedName>
        <fullName evidence="2">Acyl--CoA ligase</fullName>
    </submittedName>
</protein>
<dbReference type="CDD" id="cd04433">
    <property type="entry name" value="AFD_class_I"/>
    <property type="match status" value="1"/>
</dbReference>
<sequence>MPAVDTFVARLRQRHEPLPAKIALIEGRRMVSYHQLWQQVDQYTARLTQHGIQPRQVVAVGSANCVELCAMVLALWQVRAVPFVINYKVEHLPQLDCIPVYLVNTKNTPPAIKSYVHSHYTSEDFDDTFELIRCCGPSTRKEMGDAALLVTSSGSKSQPKIVKLTESGLGQNVEGNVAALGLRSDDVTAMALPMGYSYGLVAQWLSHFYVGATVVLADARFFLAELPRLIERHRITTLFTVPPMIRQINYFADRGFFRLPAAHSLRFVTVGGNRLERSSLTKAMTVFGCPLVKTYGLAEAGPRVATNFVSEADDWMADSVGRPNQGVTIRVLDAKRQELPPFKPGIIHIVSGSVTAGYVNVRKPRYLIPGREVTTRDFGFVTDTGEVFILGRRNESIYLNKRRIWFQEIENLLYGEFSLLKLSLDRQQRRVRIRAVALAESQLCSQRIVDYLGTQLSVDGRKVFDVEMLRTNEFLSEK</sequence>
<proteinExistence type="predicted"/>
<dbReference type="EMBL" id="JACXAA010000004">
    <property type="protein sequence ID" value="MBD2754066.1"/>
    <property type="molecule type" value="Genomic_DNA"/>
</dbReference>
<name>A0A927B2C8_9BACT</name>
<keyword evidence="2" id="KW-0436">Ligase</keyword>
<comment type="caution">
    <text evidence="2">The sequence shown here is derived from an EMBL/GenBank/DDBJ whole genome shotgun (WGS) entry which is preliminary data.</text>
</comment>
<evidence type="ECO:0000313" key="2">
    <source>
        <dbReference type="EMBL" id="MBD2754066.1"/>
    </source>
</evidence>
<organism evidence="2 3">
    <name type="scientific">Spirosoma validum</name>
    <dbReference type="NCBI Taxonomy" id="2771355"/>
    <lineage>
        <taxon>Bacteria</taxon>
        <taxon>Pseudomonadati</taxon>
        <taxon>Bacteroidota</taxon>
        <taxon>Cytophagia</taxon>
        <taxon>Cytophagales</taxon>
        <taxon>Cytophagaceae</taxon>
        <taxon>Spirosoma</taxon>
    </lineage>
</organism>
<dbReference type="Gene3D" id="3.40.50.12780">
    <property type="entry name" value="N-terminal domain of ligase-like"/>
    <property type="match status" value="1"/>
</dbReference>
<dbReference type="InterPro" id="IPR000873">
    <property type="entry name" value="AMP-dep_synth/lig_dom"/>
</dbReference>
<reference evidence="2" key="1">
    <citation type="submission" date="2020-09" db="EMBL/GenBank/DDBJ databases">
        <authorList>
            <person name="Kim M.K."/>
        </authorList>
    </citation>
    <scope>NUCLEOTIDE SEQUENCE</scope>
    <source>
        <strain evidence="2">BT704</strain>
    </source>
</reference>